<feature type="transmembrane region" description="Helical" evidence="8">
    <location>
        <begin position="180"/>
        <end position="203"/>
    </location>
</feature>
<feature type="transmembrane region" description="Helical" evidence="8">
    <location>
        <begin position="343"/>
        <end position="364"/>
    </location>
</feature>
<proteinExistence type="inferred from homology"/>
<evidence type="ECO:0000256" key="2">
    <source>
        <dbReference type="ARBA" id="ARBA00022475"/>
    </source>
</evidence>
<gene>
    <name evidence="9" type="ORF">AVDCRST_MAG75-1919</name>
</gene>
<feature type="transmembrane region" description="Helical" evidence="8">
    <location>
        <begin position="21"/>
        <end position="41"/>
    </location>
</feature>
<keyword evidence="5 8" id="KW-1133">Transmembrane helix</keyword>
<comment type="similarity">
    <text evidence="7">Belongs to the glycosyltransferase 87 family.</text>
</comment>
<keyword evidence="4 8" id="KW-0812">Transmembrane</keyword>
<feature type="transmembrane region" description="Helical" evidence="8">
    <location>
        <begin position="299"/>
        <end position="322"/>
    </location>
</feature>
<dbReference type="AlphaFoldDB" id="A0A6J4NTT2"/>
<dbReference type="InterPro" id="IPR018584">
    <property type="entry name" value="GT87"/>
</dbReference>
<keyword evidence="6 8" id="KW-0472">Membrane</keyword>
<accession>A0A6J4NTT2</accession>
<keyword evidence="3" id="KW-0808">Transferase</keyword>
<sequence length="411" mass="44436">MTTTAPVRAAASSRGRAARRLAVELVPPLLVALLILPFVIAHGSFWPWRPSTIDLEVYVYAVKDMLAGKDIYATTTPFWELYFIYPPIAAVLMVPLAFGPYAMWQVVWTAVLILAQQSVLRRCGVPRGWRLGLIGAAVVLAMEPIRTTLGYGQVNTMLMALVVADLLPDAPGERRRIPQGTLIGLAAAVKLTPALFVLFAFSIGKVRLAVTAMVAFVAFTAVGAIFLWQETLAFWFGLSGGDTRTASPLYTGNQSLLGVFFRLSGSSVTTTVLGLAAAGIVALLAVVVAAHWWRRGERVFAVALVGLATCLASPLSWTHHYVWILPMGVAVFRPRLPRWARGLAGFWVLWVCACLPLAVLPYAGNRERFYTVGQQIVANLGPALGVALVVGLTWQLISRSRSRLQAAAVSA</sequence>
<evidence type="ECO:0000256" key="3">
    <source>
        <dbReference type="ARBA" id="ARBA00022679"/>
    </source>
</evidence>
<evidence type="ECO:0000256" key="6">
    <source>
        <dbReference type="ARBA" id="ARBA00023136"/>
    </source>
</evidence>
<evidence type="ECO:0000256" key="4">
    <source>
        <dbReference type="ARBA" id="ARBA00022692"/>
    </source>
</evidence>
<dbReference type="GO" id="GO:0016758">
    <property type="term" value="F:hexosyltransferase activity"/>
    <property type="evidence" value="ECO:0007669"/>
    <property type="project" value="InterPro"/>
</dbReference>
<protein>
    <submittedName>
        <fullName evidence="9">Probable conserved integral membrane protein</fullName>
    </submittedName>
</protein>
<dbReference type="EMBL" id="CADCUO010000119">
    <property type="protein sequence ID" value="CAA9397512.1"/>
    <property type="molecule type" value="Genomic_DNA"/>
</dbReference>
<evidence type="ECO:0000256" key="5">
    <source>
        <dbReference type="ARBA" id="ARBA00022989"/>
    </source>
</evidence>
<evidence type="ECO:0000256" key="8">
    <source>
        <dbReference type="SAM" id="Phobius"/>
    </source>
</evidence>
<comment type="subcellular location">
    <subcellularLocation>
        <location evidence="1">Cell membrane</location>
        <topology evidence="1">Multi-pass membrane protein</topology>
    </subcellularLocation>
</comment>
<keyword evidence="2" id="KW-1003">Cell membrane</keyword>
<evidence type="ECO:0000256" key="1">
    <source>
        <dbReference type="ARBA" id="ARBA00004651"/>
    </source>
</evidence>
<evidence type="ECO:0000256" key="7">
    <source>
        <dbReference type="ARBA" id="ARBA00024033"/>
    </source>
</evidence>
<feature type="transmembrane region" description="Helical" evidence="8">
    <location>
        <begin position="127"/>
        <end position="145"/>
    </location>
</feature>
<feature type="transmembrane region" description="Helical" evidence="8">
    <location>
        <begin position="272"/>
        <end position="293"/>
    </location>
</feature>
<feature type="transmembrane region" description="Helical" evidence="8">
    <location>
        <begin position="88"/>
        <end position="115"/>
    </location>
</feature>
<name>A0A6J4NTT2_9ACTN</name>
<organism evidence="9">
    <name type="scientific">uncultured Propionibacteriaceae bacterium</name>
    <dbReference type="NCBI Taxonomy" id="257457"/>
    <lineage>
        <taxon>Bacteria</taxon>
        <taxon>Bacillati</taxon>
        <taxon>Actinomycetota</taxon>
        <taxon>Actinomycetes</taxon>
        <taxon>Propionibacteriales</taxon>
        <taxon>Propionibacteriaceae</taxon>
        <taxon>environmental samples</taxon>
    </lineage>
</organism>
<feature type="transmembrane region" description="Helical" evidence="8">
    <location>
        <begin position="209"/>
        <end position="228"/>
    </location>
</feature>
<feature type="transmembrane region" description="Helical" evidence="8">
    <location>
        <begin position="376"/>
        <end position="397"/>
    </location>
</feature>
<reference evidence="9" key="1">
    <citation type="submission" date="2020-02" db="EMBL/GenBank/DDBJ databases">
        <authorList>
            <person name="Meier V. D."/>
        </authorList>
    </citation>
    <scope>NUCLEOTIDE SEQUENCE</scope>
    <source>
        <strain evidence="9">AVDCRST_MAG75</strain>
    </source>
</reference>
<evidence type="ECO:0000313" key="9">
    <source>
        <dbReference type="EMBL" id="CAA9397512.1"/>
    </source>
</evidence>
<dbReference type="Pfam" id="PF09594">
    <property type="entry name" value="GT87"/>
    <property type="match status" value="1"/>
</dbReference>
<dbReference type="GO" id="GO:0005886">
    <property type="term" value="C:plasma membrane"/>
    <property type="evidence" value="ECO:0007669"/>
    <property type="project" value="UniProtKB-SubCell"/>
</dbReference>